<name>A0A2U1K0D5_9BACI</name>
<dbReference type="GO" id="GO:0006364">
    <property type="term" value="P:rRNA processing"/>
    <property type="evidence" value="ECO:0007669"/>
    <property type="project" value="TreeGrafter"/>
</dbReference>
<dbReference type="InterPro" id="IPR019307">
    <property type="entry name" value="RNA-bd_AU-1/RNase_E/G"/>
</dbReference>
<evidence type="ECO:0000256" key="4">
    <source>
        <dbReference type="ARBA" id="ARBA00022842"/>
    </source>
</evidence>
<gene>
    <name evidence="7" type="ORF">DCC39_10505</name>
</gene>
<sequence length="382" mass="43661">MRKFFISNWQGKTILAVTENQKTVEIIVCNKKIGKLGNIYKGIVKKSKEAMDTYFVQIGQNEDGFLLAKDCLVERLEHGEEIVVQVVKERSRFKSAKLTMKLSFPGVFLVYSPFADYVAASKKMSNNERDKWISFAENQKRGHEGFIIRTAASDSTLEEVERELKHLRQTSSRLLWESNHLHAPTLLHEGFDCIEQAFHNYISSGIDEVVTDDKDEYEKIKTLVEKIDNDHSSIVTFQTNLPINVENEIQLALKKVVWLPDGSYLLIEETESMTMIDVNSGKSRSGVMEINKQAAIEAMRQLRLRNLGGMIVIDFLRMKKEDEQLILQEVQRASSADRKTVKIFGFTRMGLFELTRKKIGGTLKENLEPATAAQIDNQFGSW</sequence>
<dbReference type="PROSITE" id="PS50126">
    <property type="entry name" value="S1"/>
    <property type="match status" value="1"/>
</dbReference>
<dbReference type="PANTHER" id="PTHR30001:SF0">
    <property type="entry name" value="RIBONUCLEASE G"/>
    <property type="match status" value="1"/>
</dbReference>
<dbReference type="Proteomes" id="UP000245998">
    <property type="component" value="Unassembled WGS sequence"/>
</dbReference>
<dbReference type="EMBL" id="QCZG01000020">
    <property type="protein sequence ID" value="PWA10715.1"/>
    <property type="molecule type" value="Genomic_DNA"/>
</dbReference>
<dbReference type="GO" id="GO:0016787">
    <property type="term" value="F:hydrolase activity"/>
    <property type="evidence" value="ECO:0007669"/>
    <property type="project" value="UniProtKB-KW"/>
</dbReference>
<evidence type="ECO:0000259" key="6">
    <source>
        <dbReference type="PROSITE" id="PS50126"/>
    </source>
</evidence>
<dbReference type="GO" id="GO:0005737">
    <property type="term" value="C:cytoplasm"/>
    <property type="evidence" value="ECO:0007669"/>
    <property type="project" value="TreeGrafter"/>
</dbReference>
<evidence type="ECO:0000256" key="3">
    <source>
        <dbReference type="ARBA" id="ARBA00022801"/>
    </source>
</evidence>
<evidence type="ECO:0000256" key="5">
    <source>
        <dbReference type="ARBA" id="ARBA00022884"/>
    </source>
</evidence>
<dbReference type="GO" id="GO:0046872">
    <property type="term" value="F:metal ion binding"/>
    <property type="evidence" value="ECO:0007669"/>
    <property type="project" value="UniProtKB-KW"/>
</dbReference>
<reference evidence="7 8" key="1">
    <citation type="submission" date="2018-04" db="EMBL/GenBank/DDBJ databases">
        <title>Camelliibacillus theae gen. nov., sp. nov., isolated from Pu'er tea.</title>
        <authorList>
            <person name="Niu L."/>
        </authorList>
    </citation>
    <scope>NUCLEOTIDE SEQUENCE [LARGE SCALE GENOMIC DNA]</scope>
    <source>
        <strain evidence="7 8">T8</strain>
    </source>
</reference>
<accession>A0A2U1K0D5</accession>
<dbReference type="OrthoDB" id="9804278at2"/>
<dbReference type="RefSeq" id="WP_116554856.1">
    <property type="nucleotide sequence ID" value="NZ_QCZG01000020.1"/>
</dbReference>
<keyword evidence="8" id="KW-1185">Reference proteome</keyword>
<dbReference type="GO" id="GO:0004540">
    <property type="term" value="F:RNA nuclease activity"/>
    <property type="evidence" value="ECO:0007669"/>
    <property type="project" value="InterPro"/>
</dbReference>
<dbReference type="GO" id="GO:0003723">
    <property type="term" value="F:RNA binding"/>
    <property type="evidence" value="ECO:0007669"/>
    <property type="project" value="UniProtKB-KW"/>
</dbReference>
<comment type="caution">
    <text evidence="7">The sequence shown here is derived from an EMBL/GenBank/DDBJ whole genome shotgun (WGS) entry which is preliminary data.</text>
</comment>
<comment type="cofactor">
    <cofactor evidence="1">
        <name>Mg(2+)</name>
        <dbReference type="ChEBI" id="CHEBI:18420"/>
    </cofactor>
</comment>
<dbReference type="SUPFAM" id="SSF50249">
    <property type="entry name" value="Nucleic acid-binding proteins"/>
    <property type="match status" value="1"/>
</dbReference>
<dbReference type="Gene3D" id="2.40.50.140">
    <property type="entry name" value="Nucleic acid-binding proteins"/>
    <property type="match status" value="1"/>
</dbReference>
<dbReference type="CDD" id="cd04453">
    <property type="entry name" value="S1_RNase_E"/>
    <property type="match status" value="1"/>
</dbReference>
<protein>
    <recommendedName>
        <fullName evidence="6">S1 motif domain-containing protein</fullName>
    </recommendedName>
</protein>
<evidence type="ECO:0000313" key="8">
    <source>
        <dbReference type="Proteomes" id="UP000245998"/>
    </source>
</evidence>
<dbReference type="InterPro" id="IPR003029">
    <property type="entry name" value="S1_domain"/>
</dbReference>
<dbReference type="SMART" id="SM00316">
    <property type="entry name" value="S1"/>
    <property type="match status" value="1"/>
</dbReference>
<feature type="domain" description="S1 motif" evidence="6">
    <location>
        <begin position="37"/>
        <end position="101"/>
    </location>
</feature>
<evidence type="ECO:0000256" key="2">
    <source>
        <dbReference type="ARBA" id="ARBA00022723"/>
    </source>
</evidence>
<evidence type="ECO:0000313" key="7">
    <source>
        <dbReference type="EMBL" id="PWA10715.1"/>
    </source>
</evidence>
<dbReference type="InterPro" id="IPR004659">
    <property type="entry name" value="RNase_E/G"/>
</dbReference>
<keyword evidence="2" id="KW-0479">Metal-binding</keyword>
<dbReference type="AlphaFoldDB" id="A0A2U1K0D5"/>
<evidence type="ECO:0000256" key="1">
    <source>
        <dbReference type="ARBA" id="ARBA00001946"/>
    </source>
</evidence>
<keyword evidence="4" id="KW-0460">Magnesium</keyword>
<dbReference type="InterPro" id="IPR012340">
    <property type="entry name" value="NA-bd_OB-fold"/>
</dbReference>
<organism evidence="7 8">
    <name type="scientific">Pueribacillus theae</name>
    <dbReference type="NCBI Taxonomy" id="2171751"/>
    <lineage>
        <taxon>Bacteria</taxon>
        <taxon>Bacillati</taxon>
        <taxon>Bacillota</taxon>
        <taxon>Bacilli</taxon>
        <taxon>Bacillales</taxon>
        <taxon>Bacillaceae</taxon>
        <taxon>Pueribacillus</taxon>
    </lineage>
</organism>
<dbReference type="PANTHER" id="PTHR30001">
    <property type="entry name" value="RIBONUCLEASE"/>
    <property type="match status" value="1"/>
</dbReference>
<proteinExistence type="predicted"/>
<dbReference type="Pfam" id="PF10150">
    <property type="entry name" value="RNase_E_G"/>
    <property type="match status" value="1"/>
</dbReference>
<keyword evidence="5" id="KW-0694">RNA-binding</keyword>
<keyword evidence="3" id="KW-0378">Hydrolase</keyword>